<dbReference type="SMART" id="SM00448">
    <property type="entry name" value="REC"/>
    <property type="match status" value="1"/>
</dbReference>
<feature type="modified residue" description="4-aspartylphosphate" evidence="6">
    <location>
        <position position="839"/>
    </location>
</feature>
<keyword evidence="3 6" id="KW-0597">Phosphoprotein</keyword>
<dbReference type="EMBL" id="ML992672">
    <property type="protein sequence ID" value="KAF2212884.1"/>
    <property type="molecule type" value="Genomic_DNA"/>
</dbReference>
<dbReference type="PRINTS" id="PR00344">
    <property type="entry name" value="BCTRLSENSOR"/>
</dbReference>
<dbReference type="SUPFAM" id="SSF47384">
    <property type="entry name" value="Homodimeric domain of signal transducing histidine kinase"/>
    <property type="match status" value="1"/>
</dbReference>
<dbReference type="FunFam" id="1.10.287.130:FF:000100">
    <property type="entry name" value="Sensor histidine kinase/response regulator"/>
    <property type="match status" value="1"/>
</dbReference>
<sequence>MGSGSDDAVMERETVCFPKHGTQSVLQYGDVGFQEETRRWYSDAESTALERLIALKRELRDTPQDDFWSAVTEGLSQLLGADFCFVMKRVLVDEQEVPVEMPPIGEPGSCLMAAAVHYHTLDGCKNTTKSTKFHAYGCPCAYMRHDKVFVIPERLGDFITNNPNPVPTPCEAYIAVPLFDGGKCFGHFGVMWSAERAAQRQLSWASMEMLMHSLEDMICARFLEGANFIAQAKPTAPEKTRVIPHDAVTVAQSLRPYAGSLSHELRTPMQGIVGMLDVMYTTVEECVDSSLDPELKSVFKQLKQNIEIVQDSSRRAVEAADNVVHAYDMDMSLPDAPAPLLDEPSESYPPYSATTDKRPNILVAGNNLPLPRPNKRRRDEAFPQGSRSASNASSYTNKAPKLTRTPSSCARCAGDSDEAKAGLQEADNVQKLCDMGTKPNDTVVAESAGLVNGSNFSTRIIAPGLRHTGLRELIQFVINEGLKVGGRPDSTISHDTQTGEVIEVRNRGSDGQLGQKMIEWSIDPTVPSSMFIDEKDLSKLISCVFLNALKFTDKTNGRIKVVARMSKTNRFISIKIADNGPGIPAAFLPHLFKPFSQQNGSITRSSEGLGLGLLVAKGIARKLGGDLNCTRAETDGPHHGSEFEIKVPLHAGETISRPASPFGSPMPRKPELSTSGSPRRRAVTPGQGSPRLSSRALHDAVGEGTQEGPAMTQPASPPSPRSQITQITLPDAAISSDSDSVSPAPSPTTTASSAGEVLRPKPRARTSDAGNKIDRELAKKHPLRFLVVEDNALNRKILVSMLGKMGYQGIREAHNGGEAVRQMNASIEDQDHVDVVLMDIWMPVMDGFEATRRILTLAGARKVTVLAITADVTDGAMERATEVGIKGFMSKPYKMTDLQRFILQYCASDELAPSPSPPPTEISE</sequence>
<evidence type="ECO:0000313" key="10">
    <source>
        <dbReference type="EMBL" id="KAF2212884.1"/>
    </source>
</evidence>
<dbReference type="InterPro" id="IPR036097">
    <property type="entry name" value="HisK_dim/P_sf"/>
</dbReference>
<dbReference type="CDD" id="cd17546">
    <property type="entry name" value="REC_hyHK_CKI1_RcsC-like"/>
    <property type="match status" value="1"/>
</dbReference>
<gene>
    <name evidence="10" type="ORF">CERZMDRAFT_111892</name>
</gene>
<dbReference type="InterPro" id="IPR003661">
    <property type="entry name" value="HisK_dim/P_dom"/>
</dbReference>
<dbReference type="InterPro" id="IPR003594">
    <property type="entry name" value="HATPase_dom"/>
</dbReference>
<evidence type="ECO:0000256" key="4">
    <source>
        <dbReference type="ARBA" id="ARBA00022679"/>
    </source>
</evidence>
<keyword evidence="5" id="KW-0418">Kinase</keyword>
<feature type="region of interest" description="Disordered" evidence="7">
    <location>
        <begin position="335"/>
        <end position="414"/>
    </location>
</feature>
<evidence type="ECO:0000259" key="8">
    <source>
        <dbReference type="PROSITE" id="PS50109"/>
    </source>
</evidence>
<dbReference type="EC" id="2.7.13.3" evidence="2"/>
<protein>
    <recommendedName>
        <fullName evidence="2">histidine kinase</fullName>
        <ecNumber evidence="2">2.7.13.3</ecNumber>
    </recommendedName>
</protein>
<dbReference type="Gene3D" id="1.10.287.130">
    <property type="match status" value="1"/>
</dbReference>
<evidence type="ECO:0000256" key="1">
    <source>
        <dbReference type="ARBA" id="ARBA00000085"/>
    </source>
</evidence>
<proteinExistence type="predicted"/>
<keyword evidence="11" id="KW-1185">Reference proteome</keyword>
<keyword evidence="4" id="KW-0808">Transferase</keyword>
<dbReference type="Gene3D" id="3.40.50.2300">
    <property type="match status" value="1"/>
</dbReference>
<evidence type="ECO:0000256" key="2">
    <source>
        <dbReference type="ARBA" id="ARBA00012438"/>
    </source>
</evidence>
<dbReference type="GO" id="GO:0005886">
    <property type="term" value="C:plasma membrane"/>
    <property type="evidence" value="ECO:0007669"/>
    <property type="project" value="TreeGrafter"/>
</dbReference>
<evidence type="ECO:0000313" key="11">
    <source>
        <dbReference type="Proteomes" id="UP000799539"/>
    </source>
</evidence>
<dbReference type="SMART" id="SM00387">
    <property type="entry name" value="HATPase_c"/>
    <property type="match status" value="1"/>
</dbReference>
<evidence type="ECO:0000256" key="3">
    <source>
        <dbReference type="ARBA" id="ARBA00022553"/>
    </source>
</evidence>
<dbReference type="Proteomes" id="UP000799539">
    <property type="component" value="Unassembled WGS sequence"/>
</dbReference>
<dbReference type="PANTHER" id="PTHR43047:SF2">
    <property type="entry name" value="HISTIDINE KINASE M7"/>
    <property type="match status" value="1"/>
</dbReference>
<evidence type="ECO:0000256" key="7">
    <source>
        <dbReference type="SAM" id="MobiDB-lite"/>
    </source>
</evidence>
<dbReference type="PROSITE" id="PS50110">
    <property type="entry name" value="RESPONSE_REGULATORY"/>
    <property type="match status" value="1"/>
</dbReference>
<feature type="domain" description="Histidine kinase" evidence="8">
    <location>
        <begin position="533"/>
        <end position="651"/>
    </location>
</feature>
<evidence type="ECO:0000256" key="5">
    <source>
        <dbReference type="ARBA" id="ARBA00022777"/>
    </source>
</evidence>
<dbReference type="Pfam" id="PF00072">
    <property type="entry name" value="Response_reg"/>
    <property type="match status" value="1"/>
</dbReference>
<dbReference type="InterPro" id="IPR005467">
    <property type="entry name" value="His_kinase_dom"/>
</dbReference>
<dbReference type="OrthoDB" id="60033at2759"/>
<dbReference type="InterPro" id="IPR036890">
    <property type="entry name" value="HATPase_C_sf"/>
</dbReference>
<evidence type="ECO:0000259" key="9">
    <source>
        <dbReference type="PROSITE" id="PS50110"/>
    </source>
</evidence>
<dbReference type="GO" id="GO:0009927">
    <property type="term" value="F:histidine phosphotransfer kinase activity"/>
    <property type="evidence" value="ECO:0007669"/>
    <property type="project" value="TreeGrafter"/>
</dbReference>
<dbReference type="InterPro" id="IPR004358">
    <property type="entry name" value="Sig_transdc_His_kin-like_C"/>
</dbReference>
<comment type="catalytic activity">
    <reaction evidence="1">
        <text>ATP + protein L-histidine = ADP + protein N-phospho-L-histidine.</text>
        <dbReference type="EC" id="2.7.13.3"/>
    </reaction>
</comment>
<dbReference type="PANTHER" id="PTHR43047">
    <property type="entry name" value="TWO-COMPONENT HISTIDINE PROTEIN KINASE"/>
    <property type="match status" value="1"/>
</dbReference>
<dbReference type="AlphaFoldDB" id="A0A6A6FHX6"/>
<dbReference type="InterPro" id="IPR001789">
    <property type="entry name" value="Sig_transdc_resp-reg_receiver"/>
</dbReference>
<dbReference type="GO" id="GO:0000155">
    <property type="term" value="F:phosphorelay sensor kinase activity"/>
    <property type="evidence" value="ECO:0007669"/>
    <property type="project" value="InterPro"/>
</dbReference>
<dbReference type="CDD" id="cd00082">
    <property type="entry name" value="HisKA"/>
    <property type="match status" value="1"/>
</dbReference>
<name>A0A6A6FHX6_9PEZI</name>
<dbReference type="SUPFAM" id="SSF55874">
    <property type="entry name" value="ATPase domain of HSP90 chaperone/DNA topoisomerase II/histidine kinase"/>
    <property type="match status" value="1"/>
</dbReference>
<dbReference type="SUPFAM" id="SSF52172">
    <property type="entry name" value="CheY-like"/>
    <property type="match status" value="1"/>
</dbReference>
<organism evidence="10 11">
    <name type="scientific">Cercospora zeae-maydis SCOH1-5</name>
    <dbReference type="NCBI Taxonomy" id="717836"/>
    <lineage>
        <taxon>Eukaryota</taxon>
        <taxon>Fungi</taxon>
        <taxon>Dikarya</taxon>
        <taxon>Ascomycota</taxon>
        <taxon>Pezizomycotina</taxon>
        <taxon>Dothideomycetes</taxon>
        <taxon>Dothideomycetidae</taxon>
        <taxon>Mycosphaerellales</taxon>
        <taxon>Mycosphaerellaceae</taxon>
        <taxon>Cercospora</taxon>
    </lineage>
</organism>
<dbReference type="Gene3D" id="3.30.565.10">
    <property type="entry name" value="Histidine kinase-like ATPase, C-terminal domain"/>
    <property type="match status" value="1"/>
</dbReference>
<accession>A0A6A6FHX6</accession>
<feature type="region of interest" description="Disordered" evidence="7">
    <location>
        <begin position="654"/>
        <end position="772"/>
    </location>
</feature>
<evidence type="ECO:0000256" key="6">
    <source>
        <dbReference type="PROSITE-ProRule" id="PRU00169"/>
    </source>
</evidence>
<dbReference type="InterPro" id="IPR011006">
    <property type="entry name" value="CheY-like_superfamily"/>
</dbReference>
<dbReference type="Pfam" id="PF02518">
    <property type="entry name" value="HATPase_c"/>
    <property type="match status" value="1"/>
</dbReference>
<feature type="compositionally biased region" description="Polar residues" evidence="7">
    <location>
        <begin position="385"/>
        <end position="397"/>
    </location>
</feature>
<feature type="compositionally biased region" description="Low complexity" evidence="7">
    <location>
        <begin position="730"/>
        <end position="754"/>
    </location>
</feature>
<dbReference type="PROSITE" id="PS50109">
    <property type="entry name" value="HIS_KIN"/>
    <property type="match status" value="1"/>
</dbReference>
<reference evidence="10" key="1">
    <citation type="journal article" date="2020" name="Stud. Mycol.">
        <title>101 Dothideomycetes genomes: a test case for predicting lifestyles and emergence of pathogens.</title>
        <authorList>
            <person name="Haridas S."/>
            <person name="Albert R."/>
            <person name="Binder M."/>
            <person name="Bloem J."/>
            <person name="Labutti K."/>
            <person name="Salamov A."/>
            <person name="Andreopoulos B."/>
            <person name="Baker S."/>
            <person name="Barry K."/>
            <person name="Bills G."/>
            <person name="Bluhm B."/>
            <person name="Cannon C."/>
            <person name="Castanera R."/>
            <person name="Culley D."/>
            <person name="Daum C."/>
            <person name="Ezra D."/>
            <person name="Gonzalez J."/>
            <person name="Henrissat B."/>
            <person name="Kuo A."/>
            <person name="Liang C."/>
            <person name="Lipzen A."/>
            <person name="Lutzoni F."/>
            <person name="Magnuson J."/>
            <person name="Mondo S."/>
            <person name="Nolan M."/>
            <person name="Ohm R."/>
            <person name="Pangilinan J."/>
            <person name="Park H.-J."/>
            <person name="Ramirez L."/>
            <person name="Alfaro M."/>
            <person name="Sun H."/>
            <person name="Tritt A."/>
            <person name="Yoshinaga Y."/>
            <person name="Zwiers L.-H."/>
            <person name="Turgeon B."/>
            <person name="Goodwin S."/>
            <person name="Spatafora J."/>
            <person name="Crous P."/>
            <person name="Grigoriev I."/>
        </authorList>
    </citation>
    <scope>NUCLEOTIDE SEQUENCE</scope>
    <source>
        <strain evidence="10">SCOH1-5</strain>
    </source>
</reference>
<feature type="domain" description="Response regulatory" evidence="9">
    <location>
        <begin position="784"/>
        <end position="906"/>
    </location>
</feature>